<keyword evidence="8 10" id="KW-0472">Membrane</keyword>
<feature type="transmembrane region" description="Helical" evidence="10">
    <location>
        <begin position="154"/>
        <end position="173"/>
    </location>
</feature>
<dbReference type="GO" id="GO:0005886">
    <property type="term" value="C:plasma membrane"/>
    <property type="evidence" value="ECO:0007669"/>
    <property type="project" value="UniProtKB-SubCell"/>
</dbReference>
<evidence type="ECO:0000256" key="5">
    <source>
        <dbReference type="ARBA" id="ARBA00022692"/>
    </source>
</evidence>
<comment type="caution">
    <text evidence="10">Lacks conserved residue(s) required for the propagation of feature annotation.</text>
</comment>
<feature type="region of interest" description="Disordered" evidence="11">
    <location>
        <begin position="724"/>
        <end position="750"/>
    </location>
</feature>
<evidence type="ECO:0000313" key="12">
    <source>
        <dbReference type="EMBL" id="CAF9927019.1"/>
    </source>
</evidence>
<dbReference type="Proteomes" id="UP000664521">
    <property type="component" value="Unassembled WGS sequence"/>
</dbReference>
<gene>
    <name evidence="12" type="primary">PRM1</name>
    <name evidence="12" type="ORF">HETSPECPRED_006485</name>
</gene>
<dbReference type="AlphaFoldDB" id="A0A8H3FM19"/>
<feature type="transmembrane region" description="Helical" evidence="10">
    <location>
        <begin position="59"/>
        <end position="77"/>
    </location>
</feature>
<dbReference type="PANTHER" id="PTHR31030">
    <property type="entry name" value="PLASMA MEMBRANE FUSION PROTEIN PRM1"/>
    <property type="match status" value="1"/>
</dbReference>
<comment type="caution">
    <text evidence="12">The sequence shown here is derived from an EMBL/GenBank/DDBJ whole genome shotgun (WGS) entry which is preliminary data.</text>
</comment>
<feature type="transmembrane region" description="Helical" evidence="10">
    <location>
        <begin position="124"/>
        <end position="147"/>
    </location>
</feature>
<keyword evidence="6 10" id="KW-0184">Conjugation</keyword>
<keyword evidence="13" id="KW-1185">Reference proteome</keyword>
<evidence type="ECO:0000256" key="7">
    <source>
        <dbReference type="ARBA" id="ARBA00022989"/>
    </source>
</evidence>
<feature type="transmembrane region" description="Helical" evidence="10">
    <location>
        <begin position="402"/>
        <end position="424"/>
    </location>
</feature>
<name>A0A8H3FM19_9LECA</name>
<keyword evidence="5 10" id="KW-0812">Transmembrane</keyword>
<evidence type="ECO:0000256" key="8">
    <source>
        <dbReference type="ARBA" id="ARBA00023136"/>
    </source>
</evidence>
<comment type="subcellular location">
    <subcellularLocation>
        <location evidence="2 10">Cell membrane</location>
        <topology evidence="2 10">Multi-pass membrane protein</topology>
    </subcellularLocation>
</comment>
<dbReference type="GO" id="GO:0043332">
    <property type="term" value="C:mating projection tip"/>
    <property type="evidence" value="ECO:0007669"/>
    <property type="project" value="UniProtKB-UniRule"/>
</dbReference>
<accession>A0A8H3FM19</accession>
<comment type="function">
    <text evidence="1 10">Involved in cell fusion during mating by stabilizing the plasma membrane fusion event.</text>
</comment>
<comment type="similarity">
    <text evidence="3 10">Belongs to the PRM1 family.</text>
</comment>
<proteinExistence type="inferred from homology"/>
<dbReference type="OrthoDB" id="5356111at2759"/>
<keyword evidence="7 10" id="KW-1133">Transmembrane helix</keyword>
<feature type="transmembrane region" description="Helical" evidence="10">
    <location>
        <begin position="327"/>
        <end position="345"/>
    </location>
</feature>
<dbReference type="EMBL" id="CAJPDS010000043">
    <property type="protein sequence ID" value="CAF9927019.1"/>
    <property type="molecule type" value="Genomic_DNA"/>
</dbReference>
<evidence type="ECO:0000256" key="11">
    <source>
        <dbReference type="SAM" id="MobiDB-lite"/>
    </source>
</evidence>
<feature type="compositionally biased region" description="Basic and acidic residues" evidence="11">
    <location>
        <begin position="740"/>
        <end position="750"/>
    </location>
</feature>
<organism evidence="12 13">
    <name type="scientific">Heterodermia speciosa</name>
    <dbReference type="NCBI Taxonomy" id="116794"/>
    <lineage>
        <taxon>Eukaryota</taxon>
        <taxon>Fungi</taxon>
        <taxon>Dikarya</taxon>
        <taxon>Ascomycota</taxon>
        <taxon>Pezizomycotina</taxon>
        <taxon>Lecanoromycetes</taxon>
        <taxon>OSLEUM clade</taxon>
        <taxon>Lecanoromycetidae</taxon>
        <taxon>Caliciales</taxon>
        <taxon>Physciaceae</taxon>
        <taxon>Heterodermia</taxon>
    </lineage>
</organism>
<reference evidence="12" key="1">
    <citation type="submission" date="2021-03" db="EMBL/GenBank/DDBJ databases">
        <authorList>
            <person name="Tagirdzhanova G."/>
        </authorList>
    </citation>
    <scope>NUCLEOTIDE SEQUENCE</scope>
</reference>
<keyword evidence="4 10" id="KW-1003">Cell membrane</keyword>
<evidence type="ECO:0000256" key="1">
    <source>
        <dbReference type="ARBA" id="ARBA00002512"/>
    </source>
</evidence>
<evidence type="ECO:0000256" key="10">
    <source>
        <dbReference type="RuleBase" id="RU366035"/>
    </source>
</evidence>
<evidence type="ECO:0000256" key="9">
    <source>
        <dbReference type="ARBA" id="ARBA00023180"/>
    </source>
</evidence>
<feature type="transmembrane region" description="Helical" evidence="10">
    <location>
        <begin position="613"/>
        <end position="636"/>
    </location>
</feature>
<sequence>MASQQTFPAVPPYLSAGDHGMRDYYAEQDTQRPAPHSAPEITPYLGLRARLSQIWINRWTVLLFLILVRVLIAIAGLHHDLGSAKTQALSACNCVESMGSAMASMPHYMSKGVNELTAAGIDKAVSGLMSMLFMTITGVEELVVFYINMLTSTYLCLITLVVGGSLHVALQVAEDVTNFLNRTLGDIGKDIHKGIDGFQKDLNKFTGALNSIPQAFGGHGVIPKLNIDGSLDALDHVQLPGDIDQGLQKLNSSIPDFAEVQNFTDNAIRLPFEEVKKLINESLPRFHFNRSLFPVPQKEQLTFCSDSNGIADIFEDLASVANVARRVAIGVLVVLAILVCIPMAYREIRRYRIMQQRAKLVSEKSYDPMDAVYIASRPYTAAAGIKAAAPFKSSRRQILARWVIAYGTSTPALLLLSLGITGLLSCLCQYILLKAVEKEVPAFANEVGDFAGKVVNTLNNASEAWAVGTNKAISATNNDINHNIFGWVNTTTGAMNDTLNVFVDTVTKTLNTTFGGTVLQDPVNELFNCLIGLKVAGIEKGLTWVSDHAHVDFPLLQNDTFSLGAAASLADDNGGSGKAADFLSNPGSGAADEIGKAVETVGRHIAENIRTEALISTTIVLLYLLLVLMGVGRAIFLALKPTKLRGEGGASHAGDIPLENVDQRAAAAQHDIPTEAAPAYEPPTSQPQVPRRPFAAFTAPRAAPHVADADNDEDEMQWQDQKLGFAGDRGSPSVKMAGARRSEYAQVEKY</sequence>
<evidence type="ECO:0000256" key="2">
    <source>
        <dbReference type="ARBA" id="ARBA00004651"/>
    </source>
</evidence>
<protein>
    <recommendedName>
        <fullName evidence="10">Plasma membrane fusion protein PRM1</fullName>
    </recommendedName>
</protein>
<evidence type="ECO:0000256" key="3">
    <source>
        <dbReference type="ARBA" id="ARBA00010780"/>
    </source>
</evidence>
<evidence type="ECO:0000256" key="4">
    <source>
        <dbReference type="ARBA" id="ARBA00022475"/>
    </source>
</evidence>
<dbReference type="GO" id="GO:0032220">
    <property type="term" value="P:plasma membrane fusion involved in cytogamy"/>
    <property type="evidence" value="ECO:0007669"/>
    <property type="project" value="TreeGrafter"/>
</dbReference>
<keyword evidence="9" id="KW-0325">Glycoprotein</keyword>
<dbReference type="PANTHER" id="PTHR31030:SF1">
    <property type="entry name" value="PLASMA MEMBRANE FUSION PROTEIN PRM1"/>
    <property type="match status" value="1"/>
</dbReference>
<dbReference type="InterPro" id="IPR026777">
    <property type="entry name" value="PRM1"/>
</dbReference>
<evidence type="ECO:0000256" key="6">
    <source>
        <dbReference type="ARBA" id="ARBA00022971"/>
    </source>
</evidence>
<evidence type="ECO:0000313" key="13">
    <source>
        <dbReference type="Proteomes" id="UP000664521"/>
    </source>
</evidence>